<keyword evidence="1 7" id="KW-0732">Signal</keyword>
<protein>
    <recommendedName>
        <fullName evidence="4">Endolytic peptidoglycan transglycosylase RlpA</fullName>
        <ecNumber evidence="4">4.2.2.-</ecNumber>
    </recommendedName>
</protein>
<dbReference type="EMBL" id="CP151406">
    <property type="protein sequence ID" value="WZJ21749.1"/>
    <property type="molecule type" value="Genomic_DNA"/>
</dbReference>
<comment type="similarity">
    <text evidence="4 5">Belongs to the RlpA family.</text>
</comment>
<proteinExistence type="inferred from homology"/>
<comment type="subcellular location">
    <subcellularLocation>
        <location evidence="4">Cell membrane</location>
        <topology evidence="4">Lipid-anchor</topology>
    </subcellularLocation>
</comment>
<keyword evidence="10" id="KW-1185">Reference proteome</keyword>
<dbReference type="SUPFAM" id="SSF110997">
    <property type="entry name" value="Sporulation related repeat"/>
    <property type="match status" value="1"/>
</dbReference>
<evidence type="ECO:0000256" key="5">
    <source>
        <dbReference type="RuleBase" id="RU003495"/>
    </source>
</evidence>
<evidence type="ECO:0000256" key="6">
    <source>
        <dbReference type="SAM" id="MobiDB-lite"/>
    </source>
</evidence>
<keyword evidence="4" id="KW-0472">Membrane</keyword>
<evidence type="ECO:0000256" key="7">
    <source>
        <dbReference type="SAM" id="SignalP"/>
    </source>
</evidence>
<dbReference type="SUPFAM" id="SSF50685">
    <property type="entry name" value="Barwin-like endoglucanases"/>
    <property type="match status" value="1"/>
</dbReference>
<dbReference type="Gene3D" id="2.40.40.10">
    <property type="entry name" value="RlpA-like domain"/>
    <property type="match status" value="1"/>
</dbReference>
<evidence type="ECO:0000313" key="10">
    <source>
        <dbReference type="Proteomes" id="UP001479520"/>
    </source>
</evidence>
<dbReference type="HAMAP" id="MF_02071">
    <property type="entry name" value="RlpA"/>
    <property type="match status" value="1"/>
</dbReference>
<feature type="compositionally biased region" description="Low complexity" evidence="6">
    <location>
        <begin position="26"/>
        <end position="41"/>
    </location>
</feature>
<dbReference type="InterPro" id="IPR007730">
    <property type="entry name" value="SPOR-like_dom"/>
</dbReference>
<dbReference type="InterPro" id="IPR036908">
    <property type="entry name" value="RlpA-like_sf"/>
</dbReference>
<keyword evidence="4" id="KW-0564">Palmitate</keyword>
<sequence>MTASLRLLAPLTFTLLLAACGSQPERPASSAPATPSAGTSRPAPPPPVATPRGGGYYKDDGPASEIPDNLDQIPDAVPRWEPLHRPALRPYEVFGKRYEPNTSVRPYKARGLASWYGKKFHGQKTSIGEPYDMFAMTAAHPTLALPSYARVTNLQNGRSVVVRVIDRGPFHAGRIIDLSYTAAHKLDIIRNGSAQVEVEAIVPTGSSTSYAQVAPPPQPAVSPPVVENALPAGVYLQLGAFANADNADNLKRHLVGELDWVREEMHIVRANGLHRLQLGPYASRPAAENIAERIRSALGYKPTIVLR</sequence>
<dbReference type="InterPro" id="IPR009009">
    <property type="entry name" value="RlpA-like_DPBB"/>
</dbReference>
<dbReference type="Pfam" id="PF03330">
    <property type="entry name" value="DPBB_1"/>
    <property type="match status" value="1"/>
</dbReference>
<dbReference type="CDD" id="cd22268">
    <property type="entry name" value="DPBB_RlpA-like"/>
    <property type="match status" value="1"/>
</dbReference>
<evidence type="ECO:0000256" key="2">
    <source>
        <dbReference type="ARBA" id="ARBA00023239"/>
    </source>
</evidence>
<evidence type="ECO:0000259" key="8">
    <source>
        <dbReference type="PROSITE" id="PS51724"/>
    </source>
</evidence>
<keyword evidence="4" id="KW-0449">Lipoprotein</keyword>
<feature type="region of interest" description="Disordered" evidence="6">
    <location>
        <begin position="22"/>
        <end position="68"/>
    </location>
</feature>
<evidence type="ECO:0000256" key="3">
    <source>
        <dbReference type="ARBA" id="ARBA00023316"/>
    </source>
</evidence>
<keyword evidence="3 4" id="KW-0961">Cell wall biogenesis/degradation</keyword>
<keyword evidence="4" id="KW-1003">Cell membrane</keyword>
<dbReference type="RefSeq" id="WP_281985552.1">
    <property type="nucleotide sequence ID" value="NZ_CALFBA010000158.1"/>
</dbReference>
<gene>
    <name evidence="4" type="primary">rlpA</name>
    <name evidence="9" type="ORF">AADV58_00980</name>
</gene>
<dbReference type="PANTHER" id="PTHR34183">
    <property type="entry name" value="ENDOLYTIC PEPTIDOGLYCAN TRANSGLYCOSYLASE RLPA"/>
    <property type="match status" value="1"/>
</dbReference>
<dbReference type="NCBIfam" id="TIGR00413">
    <property type="entry name" value="rlpA"/>
    <property type="match status" value="1"/>
</dbReference>
<evidence type="ECO:0000256" key="4">
    <source>
        <dbReference type="HAMAP-Rule" id="MF_02071"/>
    </source>
</evidence>
<dbReference type="InterPro" id="IPR036680">
    <property type="entry name" value="SPOR-like_sf"/>
</dbReference>
<dbReference type="PROSITE" id="PS51257">
    <property type="entry name" value="PROKAR_LIPOPROTEIN"/>
    <property type="match status" value="1"/>
</dbReference>
<dbReference type="InterPro" id="IPR034718">
    <property type="entry name" value="RlpA"/>
</dbReference>
<evidence type="ECO:0000313" key="9">
    <source>
        <dbReference type="EMBL" id="WZJ21749.1"/>
    </source>
</evidence>
<dbReference type="PROSITE" id="PS51724">
    <property type="entry name" value="SPOR"/>
    <property type="match status" value="1"/>
</dbReference>
<organism evidence="9 10">
    <name type="scientific">Azonexus hydrophilus</name>
    <dbReference type="NCBI Taxonomy" id="418702"/>
    <lineage>
        <taxon>Bacteria</taxon>
        <taxon>Pseudomonadati</taxon>
        <taxon>Pseudomonadota</taxon>
        <taxon>Betaproteobacteria</taxon>
        <taxon>Rhodocyclales</taxon>
        <taxon>Azonexaceae</taxon>
        <taxon>Azonexus</taxon>
    </lineage>
</organism>
<keyword evidence="2 4" id="KW-0456">Lyase</keyword>
<dbReference type="Pfam" id="PF05036">
    <property type="entry name" value="SPOR"/>
    <property type="match status" value="1"/>
</dbReference>
<reference evidence="9 10" key="1">
    <citation type="submission" date="2024-04" db="EMBL/GenBank/DDBJ databases">
        <title>Dissimilatory iodate-reducing microorganisms contribute to the enrichment of iodine in groundwater.</title>
        <authorList>
            <person name="Jiang Z."/>
        </authorList>
    </citation>
    <scope>NUCLEOTIDE SEQUENCE [LARGE SCALE GENOMIC DNA]</scope>
    <source>
        <strain evidence="9 10">NCP973</strain>
    </source>
</reference>
<feature type="domain" description="SPOR" evidence="8">
    <location>
        <begin position="228"/>
        <end position="307"/>
    </location>
</feature>
<dbReference type="EC" id="4.2.2.-" evidence="4"/>
<accession>A0ABZ2XJV8</accession>
<dbReference type="Gene3D" id="3.30.70.1070">
    <property type="entry name" value="Sporulation related repeat"/>
    <property type="match status" value="1"/>
</dbReference>
<dbReference type="Proteomes" id="UP001479520">
    <property type="component" value="Chromosome"/>
</dbReference>
<feature type="chain" id="PRO_5046331865" description="Endolytic peptidoglycan transglycosylase RlpA" evidence="7">
    <location>
        <begin position="19"/>
        <end position="307"/>
    </location>
</feature>
<dbReference type="InterPro" id="IPR012997">
    <property type="entry name" value="RplA"/>
</dbReference>
<comment type="function">
    <text evidence="4">Lytic transglycosylase with a strong preference for naked glycan strands that lack stem peptides.</text>
</comment>
<evidence type="ECO:0000256" key="1">
    <source>
        <dbReference type="ARBA" id="ARBA00022729"/>
    </source>
</evidence>
<name>A0ABZ2XJV8_9RHOO</name>
<feature type="signal peptide" evidence="7">
    <location>
        <begin position="1"/>
        <end position="18"/>
    </location>
</feature>
<dbReference type="PANTHER" id="PTHR34183:SF1">
    <property type="entry name" value="ENDOLYTIC PEPTIDOGLYCAN TRANSGLYCOSYLASE RLPA"/>
    <property type="match status" value="1"/>
</dbReference>